<accession>A0A147HS94</accession>
<dbReference type="AlphaFoldDB" id="A0A147HS94"/>
<gene>
    <name evidence="3" type="ORF">NS334_16610</name>
</gene>
<keyword evidence="4" id="KW-1185">Reference proteome</keyword>
<comment type="caution">
    <text evidence="3">The sequence shown here is derived from an EMBL/GenBank/DDBJ whole genome shotgun (WGS) entry which is preliminary data.</text>
</comment>
<evidence type="ECO:0000256" key="2">
    <source>
        <dbReference type="SAM" id="Phobius"/>
    </source>
</evidence>
<dbReference type="PATRIC" id="fig|869719.3.peg.938"/>
<proteinExistence type="predicted"/>
<feature type="transmembrane region" description="Helical" evidence="2">
    <location>
        <begin position="67"/>
        <end position="87"/>
    </location>
</feature>
<keyword evidence="2" id="KW-0812">Transmembrane</keyword>
<organism evidence="3 4">
    <name type="scientific">Sphingomonas endophytica</name>
    <dbReference type="NCBI Taxonomy" id="869719"/>
    <lineage>
        <taxon>Bacteria</taxon>
        <taxon>Pseudomonadati</taxon>
        <taxon>Pseudomonadota</taxon>
        <taxon>Alphaproteobacteria</taxon>
        <taxon>Sphingomonadales</taxon>
        <taxon>Sphingomonadaceae</taxon>
        <taxon>Sphingomonas</taxon>
    </lineage>
</organism>
<evidence type="ECO:0000313" key="4">
    <source>
        <dbReference type="Proteomes" id="UP000074310"/>
    </source>
</evidence>
<evidence type="ECO:0000313" key="3">
    <source>
        <dbReference type="EMBL" id="KTT66760.1"/>
    </source>
</evidence>
<feature type="region of interest" description="Disordered" evidence="1">
    <location>
        <begin position="1"/>
        <end position="21"/>
    </location>
</feature>
<sequence length="88" mass="9863">MGETYDQALAQAERPESTEQTTAVVRMMHGQGVALEHVISRLRDVADMIDETQAKAARQTAQEIRRLGTIVAMSSFLIILVLVSQRWH</sequence>
<dbReference type="Proteomes" id="UP000074310">
    <property type="component" value="Unassembled WGS sequence"/>
</dbReference>
<evidence type="ECO:0000256" key="1">
    <source>
        <dbReference type="SAM" id="MobiDB-lite"/>
    </source>
</evidence>
<keyword evidence="2" id="KW-1133">Transmembrane helix</keyword>
<protein>
    <submittedName>
        <fullName evidence="3">Uncharacterized protein</fullName>
    </submittedName>
</protein>
<keyword evidence="2" id="KW-0472">Membrane</keyword>
<reference evidence="3 4" key="1">
    <citation type="journal article" date="2016" name="Front. Microbiol.">
        <title>Genomic Resource of Rice Seed Associated Bacteria.</title>
        <authorList>
            <person name="Midha S."/>
            <person name="Bansal K."/>
            <person name="Sharma S."/>
            <person name="Kumar N."/>
            <person name="Patil P.P."/>
            <person name="Chaudhry V."/>
            <person name="Patil P.B."/>
        </authorList>
    </citation>
    <scope>NUCLEOTIDE SEQUENCE [LARGE SCALE GENOMIC DNA]</scope>
    <source>
        <strain evidence="3 4">NS334</strain>
    </source>
</reference>
<dbReference type="EMBL" id="LDTB01000170">
    <property type="protein sequence ID" value="KTT66760.1"/>
    <property type="molecule type" value="Genomic_DNA"/>
</dbReference>
<name>A0A147HS94_9SPHN</name>